<keyword evidence="3" id="KW-1185">Reference proteome</keyword>
<dbReference type="Pfam" id="PF04967">
    <property type="entry name" value="HTH_10"/>
    <property type="match status" value="1"/>
</dbReference>
<evidence type="ECO:0000259" key="1">
    <source>
        <dbReference type="Pfam" id="PF04967"/>
    </source>
</evidence>
<proteinExistence type="predicted"/>
<dbReference type="RefSeq" id="WP_174629282.1">
    <property type="nucleotide sequence ID" value="NZ_CP049074.1"/>
</dbReference>
<feature type="domain" description="HTH bat-type" evidence="1">
    <location>
        <begin position="149"/>
        <end position="200"/>
    </location>
</feature>
<dbReference type="KEGG" id="mten:GWK48_02490"/>
<dbReference type="PANTHER" id="PTHR34236">
    <property type="entry name" value="DIMETHYL SULFOXIDE REDUCTASE TRANSCRIPTIONAL ACTIVATOR"/>
    <property type="match status" value="1"/>
</dbReference>
<dbReference type="EMBL" id="CP049074">
    <property type="protein sequence ID" value="QKQ99411.1"/>
    <property type="molecule type" value="Genomic_DNA"/>
</dbReference>
<dbReference type="PANTHER" id="PTHR34236:SF1">
    <property type="entry name" value="DIMETHYL SULFOXIDE REDUCTASE TRANSCRIPTIONAL ACTIVATOR"/>
    <property type="match status" value="1"/>
</dbReference>
<name>A0A6N0NRS0_9CREN</name>
<organism evidence="2 3">
    <name type="scientific">Metallosphaera tengchongensis</name>
    <dbReference type="NCBI Taxonomy" id="1532350"/>
    <lineage>
        <taxon>Archaea</taxon>
        <taxon>Thermoproteota</taxon>
        <taxon>Thermoprotei</taxon>
        <taxon>Sulfolobales</taxon>
        <taxon>Sulfolobaceae</taxon>
        <taxon>Metallosphaera</taxon>
    </lineage>
</organism>
<accession>A0A6N0NRS0</accession>
<dbReference type="AlphaFoldDB" id="A0A6N0NRS0"/>
<evidence type="ECO:0000313" key="2">
    <source>
        <dbReference type="EMBL" id="QKQ99411.1"/>
    </source>
</evidence>
<sequence>MGTLKLMTVSVQHEDCWTSEVREVEASTLNYQVYPERNYLRSRIIFQNGGKSVLNKFKKSAGVIGVNKVVQQDGLFLVDFLNQYKGSMAGLLYDMEVMIIYNRIFGGIESWSFALTKDRISEVLREISSHGKVVDYVVDDFRMSLGPRLSPSEKKVLKAAYANGYLEYPRRADADEVSSLLGLSKVTFLHHLRNAYRKLTSYYLSTVKD</sequence>
<dbReference type="InterPro" id="IPR007050">
    <property type="entry name" value="HTH_bacterioopsin"/>
</dbReference>
<dbReference type="OrthoDB" id="168808at2157"/>
<reference evidence="2 3" key="1">
    <citation type="submission" date="2020-02" db="EMBL/GenBank/DDBJ databases">
        <title>Comparative genome analysis reveals the metabolism and evolution of the thermophilic archaeal genus Metallosphaera.</title>
        <authorList>
            <person name="Jiang C."/>
        </authorList>
    </citation>
    <scope>NUCLEOTIDE SEQUENCE [LARGE SCALE GENOMIC DNA]</scope>
    <source>
        <strain evidence="2 3">Ric-A</strain>
    </source>
</reference>
<dbReference type="GeneID" id="55640780"/>
<gene>
    <name evidence="2" type="ORF">GWK48_02490</name>
</gene>
<protein>
    <submittedName>
        <fullName evidence="2">Bacterio-opsin activator</fullName>
    </submittedName>
</protein>
<dbReference type="Proteomes" id="UP000509301">
    <property type="component" value="Chromosome"/>
</dbReference>
<evidence type="ECO:0000313" key="3">
    <source>
        <dbReference type="Proteomes" id="UP000509301"/>
    </source>
</evidence>